<evidence type="ECO:0000313" key="1">
    <source>
        <dbReference type="EMBL" id="PNF17515.1"/>
    </source>
</evidence>
<dbReference type="STRING" id="105785.A0A2J7QX72"/>
<evidence type="ECO:0000313" key="3">
    <source>
        <dbReference type="Proteomes" id="UP000235965"/>
    </source>
</evidence>
<dbReference type="Proteomes" id="UP000235965">
    <property type="component" value="Unassembled WGS sequence"/>
</dbReference>
<organism evidence="2 3">
    <name type="scientific">Cryptotermes secundus</name>
    <dbReference type="NCBI Taxonomy" id="105785"/>
    <lineage>
        <taxon>Eukaryota</taxon>
        <taxon>Metazoa</taxon>
        <taxon>Ecdysozoa</taxon>
        <taxon>Arthropoda</taxon>
        <taxon>Hexapoda</taxon>
        <taxon>Insecta</taxon>
        <taxon>Pterygota</taxon>
        <taxon>Neoptera</taxon>
        <taxon>Polyneoptera</taxon>
        <taxon>Dictyoptera</taxon>
        <taxon>Blattodea</taxon>
        <taxon>Blattoidea</taxon>
        <taxon>Termitoidae</taxon>
        <taxon>Kalotermitidae</taxon>
        <taxon>Cryptotermitinae</taxon>
        <taxon>Cryptotermes</taxon>
    </lineage>
</organism>
<accession>A0A2J7QX72</accession>
<proteinExistence type="predicted"/>
<dbReference type="PANTHER" id="PTHR47510:SF3">
    <property type="entry name" value="ENDO_EXONUCLEASE_PHOSPHATASE DOMAIN-CONTAINING PROTEIN"/>
    <property type="match status" value="1"/>
</dbReference>
<evidence type="ECO:0008006" key="4">
    <source>
        <dbReference type="Google" id="ProtNLM"/>
    </source>
</evidence>
<dbReference type="InParanoid" id="A0A2J7QX72"/>
<comment type="caution">
    <text evidence="2">The sequence shown here is derived from an EMBL/GenBank/DDBJ whole genome shotgun (WGS) entry which is preliminary data.</text>
</comment>
<evidence type="ECO:0000313" key="2">
    <source>
        <dbReference type="EMBL" id="PNF33182.1"/>
    </source>
</evidence>
<sequence length="207" mass="24383">KRNRLRTQRQRTHDIKLRPLINTLKEQIDSTIKEKLSNTWQNSLQELDTNNMRETWRITKSLTNTNFNIPPLTINGKTVTETQEKVNASADILEQIFTINSDADRTFTFSTEQVVNDFLTQPQIDRMRAPNHSEIAWIVRHLKPRKAAGPDGIQNIILQHLPRFVFKFIAKLFNRSLALNYFPTQWKKEKNYDASRTRQRPHFPTKS</sequence>
<name>A0A2J7QX72_9NEOP</name>
<dbReference type="PANTHER" id="PTHR47510">
    <property type="entry name" value="REVERSE TRANSCRIPTASE DOMAIN-CONTAINING PROTEIN"/>
    <property type="match status" value="1"/>
</dbReference>
<feature type="non-terminal residue" evidence="2">
    <location>
        <position position="1"/>
    </location>
</feature>
<dbReference type="EMBL" id="NEVH01024008">
    <property type="protein sequence ID" value="PNF17515.1"/>
    <property type="molecule type" value="Genomic_DNA"/>
</dbReference>
<protein>
    <recommendedName>
        <fullName evidence="4">Reverse transcriptase domain-containing protein</fullName>
    </recommendedName>
</protein>
<reference evidence="2 3" key="1">
    <citation type="submission" date="2017-12" db="EMBL/GenBank/DDBJ databases">
        <title>Hemimetabolous genomes reveal molecular basis of termite eusociality.</title>
        <authorList>
            <person name="Harrison M.C."/>
            <person name="Jongepier E."/>
            <person name="Robertson H.M."/>
            <person name="Arning N."/>
            <person name="Bitard-Feildel T."/>
            <person name="Chao H."/>
            <person name="Childers C.P."/>
            <person name="Dinh H."/>
            <person name="Doddapaneni H."/>
            <person name="Dugan S."/>
            <person name="Gowin J."/>
            <person name="Greiner C."/>
            <person name="Han Y."/>
            <person name="Hu H."/>
            <person name="Hughes D.S.T."/>
            <person name="Huylmans A.-K."/>
            <person name="Kemena C."/>
            <person name="Kremer L.P.M."/>
            <person name="Lee S.L."/>
            <person name="Lopez-Ezquerra A."/>
            <person name="Mallet L."/>
            <person name="Monroy-Kuhn J.M."/>
            <person name="Moser A."/>
            <person name="Murali S.C."/>
            <person name="Muzny D.M."/>
            <person name="Otani S."/>
            <person name="Piulachs M.-D."/>
            <person name="Poelchau M."/>
            <person name="Qu J."/>
            <person name="Schaub F."/>
            <person name="Wada-Katsumata A."/>
            <person name="Worley K.C."/>
            <person name="Xie Q."/>
            <person name="Ylla G."/>
            <person name="Poulsen M."/>
            <person name="Gibbs R.A."/>
            <person name="Schal C."/>
            <person name="Richards S."/>
            <person name="Belles X."/>
            <person name="Korb J."/>
            <person name="Bornberg-Bauer E."/>
        </authorList>
    </citation>
    <scope>NUCLEOTIDE SEQUENCE [LARGE SCALE GENOMIC DNA]</scope>
    <source>
        <tissue evidence="2">Whole body</tissue>
    </source>
</reference>
<gene>
    <name evidence="2" type="ORF">B7P43_G13165</name>
    <name evidence="1" type="ORF">B7P43_G17110</name>
</gene>
<dbReference type="EMBL" id="NEVH01009389">
    <property type="protein sequence ID" value="PNF33182.1"/>
    <property type="molecule type" value="Genomic_DNA"/>
</dbReference>
<dbReference type="AlphaFoldDB" id="A0A2J7QX72"/>
<keyword evidence="3" id="KW-1185">Reference proteome</keyword>